<proteinExistence type="predicted"/>
<evidence type="ECO:0000313" key="2">
    <source>
        <dbReference type="EMBL" id="KAF0446317.1"/>
    </source>
</evidence>
<dbReference type="EMBL" id="WTPW01001252">
    <property type="protein sequence ID" value="KAF0446317.1"/>
    <property type="molecule type" value="Genomic_DNA"/>
</dbReference>
<comment type="caution">
    <text evidence="2">The sequence shown here is derived from an EMBL/GenBank/DDBJ whole genome shotgun (WGS) entry which is preliminary data.</text>
</comment>
<gene>
    <name evidence="1" type="ORF">F8M41_002941</name>
    <name evidence="2" type="ORF">F8M41_002943</name>
</gene>
<protein>
    <submittedName>
        <fullName evidence="2">Uncharacterized protein</fullName>
    </submittedName>
</protein>
<reference evidence="2 3" key="1">
    <citation type="journal article" date="2019" name="Environ. Microbiol.">
        <title>At the nexus of three kingdoms: the genome of the mycorrhizal fungus Gigaspora margarita provides insights into plant, endobacterial and fungal interactions.</title>
        <authorList>
            <person name="Venice F."/>
            <person name="Ghignone S."/>
            <person name="Salvioli di Fossalunga A."/>
            <person name="Amselem J."/>
            <person name="Novero M."/>
            <person name="Xianan X."/>
            <person name="Sedzielewska Toro K."/>
            <person name="Morin E."/>
            <person name="Lipzen A."/>
            <person name="Grigoriev I.V."/>
            <person name="Henrissat B."/>
            <person name="Martin F.M."/>
            <person name="Bonfante P."/>
        </authorList>
    </citation>
    <scope>NUCLEOTIDE SEQUENCE [LARGE SCALE GENOMIC DNA]</scope>
    <source>
        <strain evidence="2 3">BEG34</strain>
    </source>
</reference>
<accession>A0A8H4A7W3</accession>
<dbReference type="EMBL" id="WTPW01001252">
    <property type="protein sequence ID" value="KAF0446315.1"/>
    <property type="molecule type" value="Genomic_DNA"/>
</dbReference>
<dbReference type="Proteomes" id="UP000439903">
    <property type="component" value="Unassembled WGS sequence"/>
</dbReference>
<name>A0A8H4A7W3_GIGMA</name>
<evidence type="ECO:0000313" key="1">
    <source>
        <dbReference type="EMBL" id="KAF0446315.1"/>
    </source>
</evidence>
<evidence type="ECO:0000313" key="3">
    <source>
        <dbReference type="Proteomes" id="UP000439903"/>
    </source>
</evidence>
<organism evidence="2 3">
    <name type="scientific">Gigaspora margarita</name>
    <dbReference type="NCBI Taxonomy" id="4874"/>
    <lineage>
        <taxon>Eukaryota</taxon>
        <taxon>Fungi</taxon>
        <taxon>Fungi incertae sedis</taxon>
        <taxon>Mucoromycota</taxon>
        <taxon>Glomeromycotina</taxon>
        <taxon>Glomeromycetes</taxon>
        <taxon>Diversisporales</taxon>
        <taxon>Gigasporaceae</taxon>
        <taxon>Gigaspora</taxon>
    </lineage>
</organism>
<dbReference type="AlphaFoldDB" id="A0A8H4A7W3"/>
<sequence length="111" mass="13397">MHFVIKFLAVLHIQDDNMAEEIINLPLIHKLKFLHSLLHYSIGVPMRYDKICGYGFMPEYLRHNKPEFSERPHGLKALDYLRFERPFIEPHTFFCYTLYNSIIFNSVEHWL</sequence>
<keyword evidence="3" id="KW-1185">Reference proteome</keyword>